<evidence type="ECO:0000313" key="1">
    <source>
        <dbReference type="EMBL" id="UEL47001.1"/>
    </source>
</evidence>
<name>A0AAX2ZDA6_9FIRM</name>
<organism evidence="1 2">
    <name type="scientific">Terrisporobacter hibernicus</name>
    <dbReference type="NCBI Taxonomy" id="2813371"/>
    <lineage>
        <taxon>Bacteria</taxon>
        <taxon>Bacillati</taxon>
        <taxon>Bacillota</taxon>
        <taxon>Clostridia</taxon>
        <taxon>Peptostreptococcales</taxon>
        <taxon>Peptostreptococcaceae</taxon>
        <taxon>Terrisporobacter</taxon>
    </lineage>
</organism>
<dbReference type="Proteomes" id="UP001198983">
    <property type="component" value="Chromosome"/>
</dbReference>
<gene>
    <name evidence="1" type="ORF">JW646_15365</name>
</gene>
<keyword evidence="2" id="KW-1185">Reference proteome</keyword>
<dbReference type="KEGG" id="tem:JW646_15365"/>
<proteinExistence type="predicted"/>
<sequence>MNYQLELRNYLYKIYNEKIYQILIKEDLSKLKNMNLNEIKSLLNSKEVYLGSDLDDYIINLIPEGFKGYLLRKTISKEHNLTYPLLYDEDGKQLKVYTHNSFSTVLWKDFTNETFIEDLNNKFSCKDFYNYVNENLHIIYSNLINKIEVFKNDNVIIIPYKSNNLVNTVKEMILSKKLDFSYALSFVDMVKIREEMESFAIDLSYYDEFDKLEDDLEECLNKFFKYNDSELYDLLINKENFTLIDNNKLVKKI</sequence>
<reference evidence="1 2" key="1">
    <citation type="journal article" date="2023" name="Int. J. Syst. Evol. Microbiol.">
        <title>Terrisporobacter hibernicus sp. nov., isolated from bovine faeces in Northern Ireland.</title>
        <authorList>
            <person name="Mitchell M."/>
            <person name="Nguyen S.V."/>
            <person name="Connor M."/>
            <person name="Fairley D.J."/>
            <person name="Donoghue O."/>
            <person name="Marshall H."/>
            <person name="Koolman L."/>
            <person name="McMullan G."/>
            <person name="Schaffer K.E."/>
            <person name="McGrath J.W."/>
            <person name="Fanning S."/>
        </authorList>
    </citation>
    <scope>NUCLEOTIDE SEQUENCE [LARGE SCALE GENOMIC DNA]</scope>
    <source>
        <strain evidence="1 2">MCA3</strain>
    </source>
</reference>
<dbReference type="AlphaFoldDB" id="A0AAX2ZDA6"/>
<evidence type="ECO:0000313" key="2">
    <source>
        <dbReference type="Proteomes" id="UP001198983"/>
    </source>
</evidence>
<dbReference type="RefSeq" id="WP_148556375.1">
    <property type="nucleotide sequence ID" value="NZ_CP081135.1"/>
</dbReference>
<accession>A0AAX2ZDA6</accession>
<dbReference type="EMBL" id="CP081135">
    <property type="protein sequence ID" value="UEL47001.1"/>
    <property type="molecule type" value="Genomic_DNA"/>
</dbReference>
<protein>
    <submittedName>
        <fullName evidence="1">Uncharacterized protein</fullName>
    </submittedName>
</protein>